<gene>
    <name evidence="1" type="ORF">ACFS5P_02400</name>
</gene>
<organism evidence="1 2">
    <name type="scientific">Jeotgalibacillus terrae</name>
    <dbReference type="NCBI Taxonomy" id="587735"/>
    <lineage>
        <taxon>Bacteria</taxon>
        <taxon>Bacillati</taxon>
        <taxon>Bacillota</taxon>
        <taxon>Bacilli</taxon>
        <taxon>Bacillales</taxon>
        <taxon>Caryophanaceae</taxon>
        <taxon>Jeotgalibacillus</taxon>
    </lineage>
</organism>
<evidence type="ECO:0000313" key="1">
    <source>
        <dbReference type="EMBL" id="MFD2910717.1"/>
    </source>
</evidence>
<evidence type="ECO:0000313" key="2">
    <source>
        <dbReference type="Proteomes" id="UP001597561"/>
    </source>
</evidence>
<dbReference type="EMBL" id="JBHUPG010000003">
    <property type="protein sequence ID" value="MFD2910717.1"/>
    <property type="molecule type" value="Genomic_DNA"/>
</dbReference>
<name>A0ABW5ZD63_9BACL</name>
<keyword evidence="2" id="KW-1185">Reference proteome</keyword>
<comment type="caution">
    <text evidence="1">The sequence shown here is derived from an EMBL/GenBank/DDBJ whole genome shotgun (WGS) entry which is preliminary data.</text>
</comment>
<reference evidence="2" key="1">
    <citation type="journal article" date="2019" name="Int. J. Syst. Evol. Microbiol.">
        <title>The Global Catalogue of Microorganisms (GCM) 10K type strain sequencing project: providing services to taxonomists for standard genome sequencing and annotation.</title>
        <authorList>
            <consortium name="The Broad Institute Genomics Platform"/>
            <consortium name="The Broad Institute Genome Sequencing Center for Infectious Disease"/>
            <person name="Wu L."/>
            <person name="Ma J."/>
        </authorList>
    </citation>
    <scope>NUCLEOTIDE SEQUENCE [LARGE SCALE GENOMIC DNA]</scope>
    <source>
        <strain evidence="2">KCTC 13528</strain>
    </source>
</reference>
<sequence length="55" mass="6556">MNQQHRRQFLRGLKEFEKDIKRREIAADPDGPLEELMMSLTKSELDDVRQTLDIL</sequence>
<proteinExistence type="predicted"/>
<dbReference type="Proteomes" id="UP001597561">
    <property type="component" value="Unassembled WGS sequence"/>
</dbReference>
<dbReference type="RefSeq" id="WP_204729236.1">
    <property type="nucleotide sequence ID" value="NZ_JAFBDK010000007.1"/>
</dbReference>
<protein>
    <submittedName>
        <fullName evidence="1">Uncharacterized protein</fullName>
    </submittedName>
</protein>
<accession>A0ABW5ZD63</accession>